<dbReference type="OrthoDB" id="8183145at2"/>
<organism evidence="3 4">
    <name type="scientific">Mariniphaga sediminis</name>
    <dbReference type="NCBI Taxonomy" id="1628158"/>
    <lineage>
        <taxon>Bacteria</taxon>
        <taxon>Pseudomonadati</taxon>
        <taxon>Bacteroidota</taxon>
        <taxon>Bacteroidia</taxon>
        <taxon>Marinilabiliales</taxon>
        <taxon>Prolixibacteraceae</taxon>
        <taxon>Mariniphaga</taxon>
    </lineage>
</organism>
<dbReference type="InterPro" id="IPR029058">
    <property type="entry name" value="AB_hydrolase_fold"/>
</dbReference>
<dbReference type="RefSeq" id="WP_119348041.1">
    <property type="nucleotide sequence ID" value="NZ_QWET01000001.1"/>
</dbReference>
<evidence type="ECO:0000256" key="1">
    <source>
        <dbReference type="ARBA" id="ARBA00022801"/>
    </source>
</evidence>
<dbReference type="PANTHER" id="PTHR22946">
    <property type="entry name" value="DIENELACTONE HYDROLASE DOMAIN-CONTAINING PROTEIN-RELATED"/>
    <property type="match status" value="1"/>
</dbReference>
<accession>A0A399D537</accession>
<evidence type="ECO:0000313" key="4">
    <source>
        <dbReference type="Proteomes" id="UP000266441"/>
    </source>
</evidence>
<evidence type="ECO:0008006" key="5">
    <source>
        <dbReference type="Google" id="ProtNLM"/>
    </source>
</evidence>
<keyword evidence="2" id="KW-0732">Signal</keyword>
<dbReference type="Gene3D" id="3.40.50.1820">
    <property type="entry name" value="alpha/beta hydrolase"/>
    <property type="match status" value="2"/>
</dbReference>
<proteinExistence type="predicted"/>
<dbReference type="Proteomes" id="UP000266441">
    <property type="component" value="Unassembled WGS sequence"/>
</dbReference>
<dbReference type="PANTHER" id="PTHR22946:SF9">
    <property type="entry name" value="POLYKETIDE TRANSFERASE AF380"/>
    <property type="match status" value="1"/>
</dbReference>
<comment type="caution">
    <text evidence="3">The sequence shown here is derived from an EMBL/GenBank/DDBJ whole genome shotgun (WGS) entry which is preliminary data.</text>
</comment>
<sequence>MKLVCKYICLSFLISFGIIPSGQAQESPSGYLWGTKLMSVAEVESLRPQMIEGICQHFSNELKTSVKNRETHWHRNYTSSADYIKSVASNRTRIKKITGVVDERKATHELILNKSTTLEALIAKTDAYNVYSVSWQVLENVTGTGLWIEPHTTVQAQIVVVPDADQSPEELMGLNPEVPSKALFARRLAEKGCRLIIPLLIDRKDTWSGNPEIVMTNQPHREFIYRRAFEVGRHIIGYEVQKVLAAVDWFKNQSADLPVAVAGYGEGGLIALYSAAIDTRIDGTLVSGYFQEREQIWEEPIYRNVWGLLEEFGDAEIASLIAPRLLVIEACEGPQVDGPPAAKGKRRNVAAPGFLKTPSLESVQAEARRAEKVFINLGVPEKMQVVVSGNGKGLPGSKSALEKLFSGLGIENKESPAYNKITKLRHDFDSGLRMRNQFMELVRHLDKVINHSSDERKKFWDKADDTSVEQWVETTKPYRKYFHEEIIGKMPSPTQSFNPRTRLTYETPNWRGYWVKLDVWPGIIAGGILLVPKDIQPGEKRPVVVFQHGLGGRPEPLIDPNIKSAYYSFGSTLADQGYIVYTPQDPYGIENFRTIQRMANPLKKSLYSVIIGQHEQTLKWLRQLQFVDKEHFGFYGLSYGGKTAMRVPPILNNYSVVICSGDFNQWIWKTTSVDFKSSYMLVGEYEIFEFDFGNIINYSELAGLIAPKPFMVERGHMDGVAPDEWVAYEYAKVRRLYANLGISDRTTIEFFNGPHEIHGVGTLQFLDKYLKLK</sequence>
<keyword evidence="4" id="KW-1185">Reference proteome</keyword>
<dbReference type="GO" id="GO:0052689">
    <property type="term" value="F:carboxylic ester hydrolase activity"/>
    <property type="evidence" value="ECO:0007669"/>
    <property type="project" value="UniProtKB-ARBA"/>
</dbReference>
<feature type="signal peptide" evidence="2">
    <location>
        <begin position="1"/>
        <end position="24"/>
    </location>
</feature>
<dbReference type="EMBL" id="QWET01000001">
    <property type="protein sequence ID" value="RIH67015.1"/>
    <property type="molecule type" value="Genomic_DNA"/>
</dbReference>
<gene>
    <name evidence="3" type="ORF">D1164_00855</name>
</gene>
<dbReference type="SUPFAM" id="SSF53474">
    <property type="entry name" value="alpha/beta-Hydrolases"/>
    <property type="match status" value="2"/>
</dbReference>
<protein>
    <recommendedName>
        <fullName evidence="5">Dienelactone hydrolase domain-containing protein</fullName>
    </recommendedName>
</protein>
<dbReference type="AlphaFoldDB" id="A0A399D537"/>
<feature type="chain" id="PRO_5017377115" description="Dienelactone hydrolase domain-containing protein" evidence="2">
    <location>
        <begin position="25"/>
        <end position="773"/>
    </location>
</feature>
<keyword evidence="1" id="KW-0378">Hydrolase</keyword>
<evidence type="ECO:0000313" key="3">
    <source>
        <dbReference type="EMBL" id="RIH67015.1"/>
    </source>
</evidence>
<name>A0A399D537_9BACT</name>
<reference evidence="3 4" key="1">
    <citation type="journal article" date="2015" name="Int. J. Syst. Evol. Microbiol.">
        <title>Mariniphaga sediminis sp. nov., isolated from coastal sediment.</title>
        <authorList>
            <person name="Wang F.Q."/>
            <person name="Shen Q.Y."/>
            <person name="Chen G.J."/>
            <person name="Du Z.J."/>
        </authorList>
    </citation>
    <scope>NUCLEOTIDE SEQUENCE [LARGE SCALE GENOMIC DNA]</scope>
    <source>
        <strain evidence="3 4">SY21</strain>
    </source>
</reference>
<evidence type="ECO:0000256" key="2">
    <source>
        <dbReference type="SAM" id="SignalP"/>
    </source>
</evidence>
<dbReference type="InterPro" id="IPR050261">
    <property type="entry name" value="FrsA_esterase"/>
</dbReference>